<dbReference type="EMBL" id="CP014265">
    <property type="protein sequence ID" value="AMK15194.1"/>
    <property type="molecule type" value="Genomic_DNA"/>
</dbReference>
<comment type="pathway">
    <text evidence="4">Cofactor biosynthesis; NAD(+) biosynthesis; NAD(+) from nicotinamide D-ribonucleotide: step 1/1.</text>
</comment>
<evidence type="ECO:0000256" key="4">
    <source>
        <dbReference type="HAMAP-Rule" id="MF_00243"/>
    </source>
</evidence>
<reference evidence="10" key="3">
    <citation type="submission" date="2016-10" db="EMBL/GenBank/DDBJ databases">
        <authorList>
            <person name="Varghese N."/>
        </authorList>
    </citation>
    <scope>NUCLEOTIDE SEQUENCE [LARGE SCALE GENOMIC DNA]</scope>
    <source>
        <strain evidence="10">DSM 16632</strain>
    </source>
</reference>
<dbReference type="Gene3D" id="3.40.50.620">
    <property type="entry name" value="HUPs"/>
    <property type="match status" value="1"/>
</dbReference>
<organism evidence="7 9">
    <name type="scientific">Methanobrevibacter olleyae</name>
    <dbReference type="NCBI Taxonomy" id="294671"/>
    <lineage>
        <taxon>Archaea</taxon>
        <taxon>Methanobacteriati</taxon>
        <taxon>Methanobacteriota</taxon>
        <taxon>Methanomada group</taxon>
        <taxon>Methanobacteria</taxon>
        <taxon>Methanobacteriales</taxon>
        <taxon>Methanobacteriaceae</taxon>
        <taxon>Methanobrevibacter</taxon>
    </lineage>
</organism>
<dbReference type="Proteomes" id="UP000066376">
    <property type="component" value="Chromosome"/>
</dbReference>
<evidence type="ECO:0000256" key="3">
    <source>
        <dbReference type="ARBA" id="ARBA00022695"/>
    </source>
</evidence>
<evidence type="ECO:0000256" key="2">
    <source>
        <dbReference type="ARBA" id="ARBA00022679"/>
    </source>
</evidence>
<accession>A0A126QZE4</accession>
<evidence type="ECO:0000256" key="1">
    <source>
        <dbReference type="ARBA" id="ARBA00010124"/>
    </source>
</evidence>
<dbReference type="NCBIfam" id="TIGR01527">
    <property type="entry name" value="arch_NMN_Atrans"/>
    <property type="match status" value="1"/>
</dbReference>
<dbReference type="CDD" id="cd02166">
    <property type="entry name" value="NMNAT_Archaea"/>
    <property type="match status" value="1"/>
</dbReference>
<dbReference type="EC" id="2.7.7.1" evidence="4 5"/>
<sequence>MKKVTRGLLLGRMQPVHNGHIQIIEKTLNYVDEVVIGIGSAQLSHELKDPFTAGERIMMLTQALDDYDIDPKRYYIIPIEDINRNALWVAQVKMLTPPFSKVYSGNPLVKRLFKEEGYETYQPELFDREVLSGTEIRYRILNDGDWKSLVPKATIEVIDEIDGVNRIKELSRKEISEK</sequence>
<dbReference type="EMBL" id="FOTL01000031">
    <property type="protein sequence ID" value="SFL72097.1"/>
    <property type="molecule type" value="Genomic_DNA"/>
</dbReference>
<name>A0A126QZE4_METOL</name>
<dbReference type="GeneID" id="28488933"/>
<dbReference type="OrthoDB" id="264480at2157"/>
<dbReference type="KEGG" id="mol:YLM1_0637"/>
<reference evidence="9" key="2">
    <citation type="submission" date="2016-02" db="EMBL/GenBank/DDBJ databases">
        <title>The draft genome sequence of the rumen methanogen Methanobrevibacter olleyae YLM1.</title>
        <authorList>
            <consortium name="New Zealand Agricultural Greenhouse Gas Research Centre/Pastoral Greenhouse Gas Research Consortium"/>
            <person name="Kelly W.J."/>
            <person name="Li D."/>
            <person name="Lambie S.C."/>
            <person name="Attwood G.T."/>
            <person name="Altermann E."/>
            <person name="Leahy S.C."/>
        </authorList>
    </citation>
    <scope>NUCLEOTIDE SEQUENCE [LARGE SCALE GENOMIC DNA]</scope>
    <source>
        <strain evidence="9">YLM1</strain>
    </source>
</reference>
<comment type="similarity">
    <text evidence="1 4">Belongs to the archaeal NMN adenylyltransferase family.</text>
</comment>
<dbReference type="HAMAP" id="MF_00243">
    <property type="entry name" value="NMN_adenylyltr"/>
    <property type="match status" value="1"/>
</dbReference>
<dbReference type="GO" id="GO:0005737">
    <property type="term" value="C:cytoplasm"/>
    <property type="evidence" value="ECO:0007669"/>
    <property type="project" value="UniProtKB-SubCell"/>
</dbReference>
<gene>
    <name evidence="8" type="ORF">SAMN02910297_01598</name>
    <name evidence="7" type="ORF">YLM1_0637</name>
</gene>
<dbReference type="Pfam" id="PF01467">
    <property type="entry name" value="CTP_transf_like"/>
    <property type="match status" value="1"/>
</dbReference>
<evidence type="ECO:0000313" key="8">
    <source>
        <dbReference type="EMBL" id="SFL72097.1"/>
    </source>
</evidence>
<dbReference type="Proteomes" id="UP000183442">
    <property type="component" value="Unassembled WGS sequence"/>
</dbReference>
<dbReference type="UniPathway" id="UPA00253">
    <property type="reaction ID" value="UER00600"/>
</dbReference>
<proteinExistence type="inferred from homology"/>
<keyword evidence="3 4" id="KW-0548">Nucleotidyltransferase</keyword>
<dbReference type="InterPro" id="IPR014729">
    <property type="entry name" value="Rossmann-like_a/b/a_fold"/>
</dbReference>
<keyword evidence="4" id="KW-0963">Cytoplasm</keyword>
<dbReference type="NCBIfam" id="NF002243">
    <property type="entry name" value="PRK01153.1"/>
    <property type="match status" value="1"/>
</dbReference>
<comment type="subcellular location">
    <subcellularLocation>
        <location evidence="4">Cytoplasm</location>
    </subcellularLocation>
</comment>
<reference evidence="7 9" key="1">
    <citation type="journal article" date="2016" name="Genome Announc.">
        <title>Draft Genome Sequence of the Rumen Methanogen Methanobrevibacter olleyae YLM1.</title>
        <authorList>
            <person name="Kelly W.J."/>
            <person name="Li D."/>
            <person name="Lambie S.C."/>
            <person name="Cox F."/>
            <person name="Attwood G.T."/>
            <person name="Altermann E."/>
            <person name="Leahy S.C."/>
        </authorList>
    </citation>
    <scope>NUCLEOTIDE SEQUENCE [LARGE SCALE GENOMIC DNA]</scope>
    <source>
        <strain evidence="7 9">YLM1</strain>
    </source>
</reference>
<dbReference type="GO" id="GO:0005524">
    <property type="term" value="F:ATP binding"/>
    <property type="evidence" value="ECO:0007669"/>
    <property type="project" value="UniProtKB-KW"/>
</dbReference>
<dbReference type="PANTHER" id="PTHR21342:SF0">
    <property type="entry name" value="BIFUNCTIONAL NMN ADENYLYLTRANSFERASE_NUDIX HYDROLASE"/>
    <property type="match status" value="1"/>
</dbReference>
<protein>
    <recommendedName>
        <fullName evidence="4 5">Nicotinamide-nucleotide adenylyltransferase</fullName>
        <ecNumber evidence="4 5">2.7.7.1</ecNumber>
    </recommendedName>
    <alternativeName>
        <fullName evidence="4">NAD(+) diphosphorylase</fullName>
    </alternativeName>
    <alternativeName>
        <fullName evidence="4">NAD(+) pyrophosphorylase</fullName>
    </alternativeName>
    <alternativeName>
        <fullName evidence="4">NMN adenylyltransferase</fullName>
    </alternativeName>
</protein>
<keyword evidence="4" id="KW-0520">NAD</keyword>
<dbReference type="GO" id="GO:0000309">
    <property type="term" value="F:nicotinamide-nucleotide adenylyltransferase activity"/>
    <property type="evidence" value="ECO:0007669"/>
    <property type="project" value="UniProtKB-UniRule"/>
</dbReference>
<keyword evidence="4" id="KW-0547">Nucleotide-binding</keyword>
<keyword evidence="4" id="KW-0067">ATP-binding</keyword>
<dbReference type="PANTHER" id="PTHR21342">
    <property type="entry name" value="PHOSPHOPANTETHEINE ADENYLYLTRANSFERASE"/>
    <property type="match status" value="1"/>
</dbReference>
<evidence type="ECO:0000313" key="7">
    <source>
        <dbReference type="EMBL" id="AMK15194.1"/>
    </source>
</evidence>
<dbReference type="PATRIC" id="fig|294671.3.peg.663"/>
<evidence type="ECO:0000313" key="10">
    <source>
        <dbReference type="Proteomes" id="UP000183442"/>
    </source>
</evidence>
<evidence type="ECO:0000256" key="5">
    <source>
        <dbReference type="NCBIfam" id="TIGR01527"/>
    </source>
</evidence>
<dbReference type="GO" id="GO:0009435">
    <property type="term" value="P:NAD+ biosynthetic process"/>
    <property type="evidence" value="ECO:0007669"/>
    <property type="project" value="UniProtKB-UniRule"/>
</dbReference>
<dbReference type="InterPro" id="IPR006418">
    <property type="entry name" value="NMN_Atrans_arc"/>
</dbReference>
<dbReference type="SUPFAM" id="SSF52374">
    <property type="entry name" value="Nucleotidylyl transferase"/>
    <property type="match status" value="1"/>
</dbReference>
<keyword evidence="2 4" id="KW-0808">Transferase</keyword>
<keyword evidence="4" id="KW-0662">Pyridine nucleotide biosynthesis</keyword>
<evidence type="ECO:0000313" key="9">
    <source>
        <dbReference type="Proteomes" id="UP000066376"/>
    </source>
</evidence>
<dbReference type="NCBIfam" id="TIGR00125">
    <property type="entry name" value="cyt_tran_rel"/>
    <property type="match status" value="1"/>
</dbReference>
<reference evidence="8" key="4">
    <citation type="submission" date="2016-10" db="EMBL/GenBank/DDBJ databases">
        <authorList>
            <person name="de Groot N.N."/>
        </authorList>
    </citation>
    <scope>NUCLEOTIDE SEQUENCE [LARGE SCALE GENOMIC DNA]</scope>
    <source>
        <strain evidence="8">DSM 16632</strain>
    </source>
</reference>
<dbReference type="AlphaFoldDB" id="A0A126QZE4"/>
<comment type="catalytic activity">
    <reaction evidence="4">
        <text>beta-nicotinamide D-ribonucleotide + ATP + H(+) = diphosphate + NAD(+)</text>
        <dbReference type="Rhea" id="RHEA:21360"/>
        <dbReference type="ChEBI" id="CHEBI:14649"/>
        <dbReference type="ChEBI" id="CHEBI:15378"/>
        <dbReference type="ChEBI" id="CHEBI:30616"/>
        <dbReference type="ChEBI" id="CHEBI:33019"/>
        <dbReference type="ChEBI" id="CHEBI:57540"/>
        <dbReference type="EC" id="2.7.7.1"/>
    </reaction>
</comment>
<feature type="domain" description="Cytidyltransferase-like" evidence="6">
    <location>
        <begin position="9"/>
        <end position="138"/>
    </location>
</feature>
<dbReference type="RefSeq" id="WP_067146225.1">
    <property type="nucleotide sequence ID" value="NZ_CP014265.1"/>
</dbReference>
<dbReference type="STRING" id="294671.YLM1_0637"/>
<dbReference type="InterPro" id="IPR004821">
    <property type="entry name" value="Cyt_trans-like"/>
</dbReference>
<keyword evidence="9" id="KW-1185">Reference proteome</keyword>
<evidence type="ECO:0000259" key="6">
    <source>
        <dbReference type="Pfam" id="PF01467"/>
    </source>
</evidence>